<dbReference type="InterPro" id="IPR011992">
    <property type="entry name" value="EF-hand-dom_pair"/>
</dbReference>
<dbReference type="OrthoDB" id="185373at2759"/>
<feature type="repeat" description="PPR" evidence="4">
    <location>
        <begin position="1667"/>
        <end position="1701"/>
    </location>
</feature>
<comment type="similarity">
    <text evidence="1">Belongs to the calflagin family.</text>
</comment>
<accession>A0A1Q9F7K4</accession>
<dbReference type="PROSITE" id="PS00018">
    <property type="entry name" value="EF_HAND_1"/>
    <property type="match status" value="1"/>
</dbReference>
<feature type="repeat" description="PPR" evidence="4">
    <location>
        <begin position="725"/>
        <end position="759"/>
    </location>
</feature>
<feature type="region of interest" description="Disordered" evidence="6">
    <location>
        <begin position="1139"/>
        <end position="1160"/>
    </location>
</feature>
<feature type="repeat" description="PPR" evidence="4">
    <location>
        <begin position="136"/>
        <end position="170"/>
    </location>
</feature>
<dbReference type="InterPro" id="IPR002048">
    <property type="entry name" value="EF_hand_dom"/>
</dbReference>
<dbReference type="Pfam" id="PF22592">
    <property type="entry name" value="FCaBP_EF-hand"/>
    <property type="match status" value="1"/>
</dbReference>
<dbReference type="SMART" id="SM00054">
    <property type="entry name" value="EFh"/>
    <property type="match status" value="3"/>
</dbReference>
<evidence type="ECO:0000256" key="1">
    <source>
        <dbReference type="ARBA" id="ARBA00005727"/>
    </source>
</evidence>
<feature type="repeat" description="PPR" evidence="4">
    <location>
        <begin position="830"/>
        <end position="864"/>
    </location>
</feature>
<feature type="region of interest" description="Disordered" evidence="6">
    <location>
        <begin position="1204"/>
        <end position="1223"/>
    </location>
</feature>
<feature type="region of interest" description="Disordered" evidence="6">
    <location>
        <begin position="2048"/>
        <end position="2091"/>
    </location>
</feature>
<dbReference type="InterPro" id="IPR057027">
    <property type="entry name" value="TPR_mt"/>
</dbReference>
<keyword evidence="5" id="KW-0175">Coiled coil</keyword>
<feature type="compositionally biased region" description="Basic residues" evidence="6">
    <location>
        <begin position="2631"/>
        <end position="2642"/>
    </location>
</feature>
<dbReference type="Pfam" id="PF01535">
    <property type="entry name" value="PPR"/>
    <property type="match status" value="3"/>
</dbReference>
<dbReference type="InterPro" id="IPR002885">
    <property type="entry name" value="PPR_rpt"/>
</dbReference>
<keyword evidence="3" id="KW-0106">Calcium</keyword>
<organism evidence="8 9">
    <name type="scientific">Symbiodinium microadriaticum</name>
    <name type="common">Dinoflagellate</name>
    <name type="synonym">Zooxanthella microadriatica</name>
    <dbReference type="NCBI Taxonomy" id="2951"/>
    <lineage>
        <taxon>Eukaryota</taxon>
        <taxon>Sar</taxon>
        <taxon>Alveolata</taxon>
        <taxon>Dinophyceae</taxon>
        <taxon>Suessiales</taxon>
        <taxon>Symbiodiniaceae</taxon>
        <taxon>Symbiodinium</taxon>
    </lineage>
</organism>
<evidence type="ECO:0000313" key="9">
    <source>
        <dbReference type="Proteomes" id="UP000186817"/>
    </source>
</evidence>
<evidence type="ECO:0000256" key="5">
    <source>
        <dbReference type="SAM" id="Coils"/>
    </source>
</evidence>
<feature type="region of interest" description="Disordered" evidence="6">
    <location>
        <begin position="2630"/>
        <end position="2683"/>
    </location>
</feature>
<reference evidence="8 9" key="1">
    <citation type="submission" date="2016-02" db="EMBL/GenBank/DDBJ databases">
        <title>Genome analysis of coral dinoflagellate symbionts highlights evolutionary adaptations to a symbiotic lifestyle.</title>
        <authorList>
            <person name="Aranda M."/>
            <person name="Li Y."/>
            <person name="Liew Y.J."/>
            <person name="Baumgarten S."/>
            <person name="Simakov O."/>
            <person name="Wilson M."/>
            <person name="Piel J."/>
            <person name="Ashoor H."/>
            <person name="Bougouffa S."/>
            <person name="Bajic V.B."/>
            <person name="Ryu T."/>
            <person name="Ravasi T."/>
            <person name="Bayer T."/>
            <person name="Micklem G."/>
            <person name="Kim H."/>
            <person name="Bhak J."/>
            <person name="Lajeunesse T.C."/>
            <person name="Voolstra C.R."/>
        </authorList>
    </citation>
    <scope>NUCLEOTIDE SEQUENCE [LARGE SCALE GENOMIC DNA]</scope>
    <source>
        <strain evidence="8 9">CCMP2467</strain>
    </source>
</reference>
<feature type="repeat" description="PPR" evidence="4">
    <location>
        <begin position="1737"/>
        <end position="1771"/>
    </location>
</feature>
<evidence type="ECO:0000313" key="8">
    <source>
        <dbReference type="EMBL" id="OLQ15602.1"/>
    </source>
</evidence>
<feature type="domain" description="EF-hand" evidence="7">
    <location>
        <begin position="2476"/>
        <end position="2511"/>
    </location>
</feature>
<dbReference type="InterPro" id="IPR018247">
    <property type="entry name" value="EF_Hand_1_Ca_BS"/>
</dbReference>
<keyword evidence="2" id="KW-0677">Repeat</keyword>
<dbReference type="Gene3D" id="1.10.238.10">
    <property type="entry name" value="EF-hand"/>
    <property type="match status" value="1"/>
</dbReference>
<dbReference type="InterPro" id="IPR054322">
    <property type="entry name" value="FCABP_EF-hand"/>
</dbReference>
<dbReference type="SUPFAM" id="SSF52540">
    <property type="entry name" value="P-loop containing nucleoside triphosphate hydrolases"/>
    <property type="match status" value="1"/>
</dbReference>
<feature type="compositionally biased region" description="Basic and acidic residues" evidence="6">
    <location>
        <begin position="1204"/>
        <end position="1215"/>
    </location>
</feature>
<dbReference type="Pfam" id="PF13812">
    <property type="entry name" value="PPR_3"/>
    <property type="match status" value="1"/>
</dbReference>
<feature type="repeat" description="PPR" evidence="4">
    <location>
        <begin position="1702"/>
        <end position="1736"/>
    </location>
</feature>
<dbReference type="PANTHER" id="PTHR47447:SF17">
    <property type="entry name" value="OS12G0638900 PROTEIN"/>
    <property type="match status" value="1"/>
</dbReference>
<feature type="repeat" description="PPR" evidence="4">
    <location>
        <begin position="1561"/>
        <end position="1595"/>
    </location>
</feature>
<feature type="region of interest" description="Disordered" evidence="6">
    <location>
        <begin position="2569"/>
        <end position="2593"/>
    </location>
</feature>
<dbReference type="InterPro" id="IPR024743">
    <property type="entry name" value="Dynein_HC_stalk"/>
</dbReference>
<evidence type="ECO:0000256" key="6">
    <source>
        <dbReference type="SAM" id="MobiDB-lite"/>
    </source>
</evidence>
<dbReference type="Gene3D" id="1.20.920.60">
    <property type="match status" value="1"/>
</dbReference>
<dbReference type="GO" id="GO:0005509">
    <property type="term" value="F:calcium ion binding"/>
    <property type="evidence" value="ECO:0007669"/>
    <property type="project" value="InterPro"/>
</dbReference>
<dbReference type="Proteomes" id="UP000186817">
    <property type="component" value="Unassembled WGS sequence"/>
</dbReference>
<name>A0A1Q9F7K4_SYMMI</name>
<feature type="repeat" description="PPR" evidence="4">
    <location>
        <begin position="1596"/>
        <end position="1630"/>
    </location>
</feature>
<feature type="repeat" description="PPR" evidence="4">
    <location>
        <begin position="655"/>
        <end position="689"/>
    </location>
</feature>
<feature type="compositionally biased region" description="Polar residues" evidence="6">
    <location>
        <begin position="2049"/>
        <end position="2059"/>
    </location>
</feature>
<evidence type="ECO:0000256" key="4">
    <source>
        <dbReference type="PROSITE-ProRule" id="PRU00708"/>
    </source>
</evidence>
<evidence type="ECO:0000256" key="2">
    <source>
        <dbReference type="ARBA" id="ARBA00022737"/>
    </source>
</evidence>
<feature type="repeat" description="PPR" evidence="4">
    <location>
        <begin position="760"/>
        <end position="794"/>
    </location>
</feature>
<dbReference type="Gene3D" id="1.25.40.10">
    <property type="entry name" value="Tetratricopeptide repeat domain"/>
    <property type="match status" value="9"/>
</dbReference>
<dbReference type="InterPro" id="IPR011990">
    <property type="entry name" value="TPR-like_helical_dom_sf"/>
</dbReference>
<dbReference type="NCBIfam" id="TIGR00756">
    <property type="entry name" value="PPR"/>
    <property type="match status" value="6"/>
</dbReference>
<proteinExistence type="inferred from homology"/>
<dbReference type="Pfam" id="PF17177">
    <property type="entry name" value="PPR_long"/>
    <property type="match status" value="1"/>
</dbReference>
<dbReference type="CDD" id="cd00051">
    <property type="entry name" value="EFh"/>
    <property type="match status" value="1"/>
</dbReference>
<dbReference type="PANTHER" id="PTHR47447">
    <property type="entry name" value="OS03G0856100 PROTEIN"/>
    <property type="match status" value="1"/>
</dbReference>
<dbReference type="InterPro" id="IPR007502">
    <property type="entry name" value="Helicase-assoc_dom"/>
</dbReference>
<dbReference type="PROSITE" id="PS51375">
    <property type="entry name" value="PPR"/>
    <property type="match status" value="11"/>
</dbReference>
<comment type="caution">
    <text evidence="8">The sequence shown here is derived from an EMBL/GenBank/DDBJ whole genome shotgun (WGS) entry which is preliminary data.</text>
</comment>
<feature type="domain" description="EF-hand" evidence="7">
    <location>
        <begin position="2514"/>
        <end position="2549"/>
    </location>
</feature>
<gene>
    <name evidence="8" type="ORF">AK812_SmicGene28</name>
</gene>
<evidence type="ECO:0000259" key="7">
    <source>
        <dbReference type="PROSITE" id="PS50222"/>
    </source>
</evidence>
<dbReference type="InterPro" id="IPR027417">
    <property type="entry name" value="P-loop_NTPase"/>
</dbReference>
<protein>
    <submittedName>
        <fullName evidence="8">Pentatricopeptide repeat-containing protein</fullName>
    </submittedName>
</protein>
<dbReference type="InterPro" id="IPR033443">
    <property type="entry name" value="PROP1-like_PPR_dom"/>
</dbReference>
<dbReference type="SUPFAM" id="SSF47473">
    <property type="entry name" value="EF-hand"/>
    <property type="match status" value="1"/>
</dbReference>
<dbReference type="EMBL" id="LSRX01000001">
    <property type="protein sequence ID" value="OLQ15602.1"/>
    <property type="molecule type" value="Genomic_DNA"/>
</dbReference>
<sequence>MSLQGDRSKACKAQVPRAQELHKYAAGTEQAASRARRSFKNSSGHVASAWLRALAACSRVLSLACEPDLKRASTVISSCRSRWTAAVAVARHCQRFGLQTDIILHSTVVTACERGARWEQGLRIMEDACTIKLRLDSVAFSSVISSFASDRRWLKAVFGLNNMREQTVRPNVISTNAAISSCDRAGQWKTASTVCRAAVILGTELDTISCNSLLSSCTPTSPWYLAVASFSEMSKACQSDLISYNVLMTIHEKARLWQRGLRLLSELSTSGARHDIITVGAVAGACARTTQWEHPLLLLRQAALEGMRANIVLFSMAVDACAGAWQTAMALTLEASFGLRLDAIILNSAMMGHSSWPQSWAILASSRRSSVEADVTMTSTAIGAGVRDSIWPWALLMLYRLQLGSQETDVTLQNTVIAACENACSWAQVLRLSTTGLRPDTLTVSSLLRACDYAGRSLQVQLLLAELSPEGLEACKLIERARSGPPPEVAAVLRRGPYATLQAVEGALQPVLEEWRWKPHLITRALGSLAKRGFRNSAWRVLQVLRRHHLGPNIIHYNAAIHAASSQSYWMMSLGMLGSIHENEACPDVVTWNSVIASLGARWQAGLSLLGRMVERKTRPDVFSLNSVLKTCSDEACWQISLESAKVMGGQLDLDIVSWNSAINACVRCGQWLRASDLVSSLQESGIDPDSVTSVGSLGALEQGCKWALAVDLLPTMVEQRQPLNILVCNALVSACASAGRWRHALAFLEEMARLSLEMDVFSWSCAIDACEKAGEWQLALHLCSHLHEMHLAPNVVAMSSAMSACAKASRWEISMLLLGSMSELRVQPNTFSFSAIMAGCQKLGSWHQALYLFRRMSDAALEPDVVSCNAAIEGLAQWEVASHLVNQMDRRSIPVNELSFNTAIGACSKVSELIRVQAIAQTQSQSESTLTGLGLSATRQLAPFAEPPEGERVVVIATNVAETSVTLPNVRYVVDTGKEKRRRKILTADAVTTPAMGCLCCGAMAMDRETHGGSLQRYALRLSEVVMQQHAARRKDWAAWQAKEEELCDEIRDLGEQLRAEQQEHDQVMGRETILEQELRAERRRRIDLEAQLTLADTWKAEAQAADRAARLANSNSALAAKTESEAAREWKRQAAEARKAEAKASAGQQRAELAAQNARKELHRHLEEREQHFQQRVQQARASEAEVLAEAWRMSGELRSELDAVRSSDRPESELQEGSARQALQDLRELRQRYTDMLGYKAASGVSAFVIDRISKASADQRAGRKACTRRLVGLSPHDHLTMLWFCVAAGPAILNAWRRCTGRTMRMARRSPKQVADLIFEHYKEGRAEAAMALFEELPPEFQQRPYIRNSVLGAFANAGDLEGAVRWFNTYPEAGADPSVKSFGKLVEAAASAGKPDVAKSWLDKLEERFGLCDPLVFSMIINAYAKANSPALASDCFQEKLQRFGEVNLVDVNTVVDAFARLGDSGGARRWFERAQAEGFEPDLTSYTALISAVARSTQRSAAEDCLSLLGSMQAARLTPDVVAHNAVISAYCRSHQTDKARLHLHSAGQSQVRLDALSFTPIVQVCAEEGQVQGALAWLETMRSQSISPDVTAYTNVLLACARAADSKGAREVFDKMLMDKVQPDIVAMNTLINSNARSGDVDAALYFLQMIKEQPGLTPTVQTYTPILQGLGHSSRLAEAMALAEDAVALGLQPDVTLYNVLLQACIKAKDADSAEAVLQRISEQGLKPDEHSYHALIRVYAELARVDAAADVIARMQEAGVRPNQYVWTGMLRACEKGKEPTWACVAFRTLVKQGIEVDSMLLSRLSAAVPLSMASSLQEELRQPKRCHDLAATSCSLALPASVLLGIAKAGRLGPGHTYRLYSSAAYENYFTKFAPIPMLHTPMDPVLSPWWPLKAVATECTLPITYFSSKMRQTPPGTVSILLALAFLAAGEEACEAQTPGAPCRSLIQVNHTAQAKVPLKAGDSMPDRQNGGRSVSELLEEGSLVARHVAISLSGVAPEEVATSMPYLVMFGILLAVLSFCALSRQTEDGAFWVSSPAHRSTANTASESPKAAARRAAKEGPRPARIRPPELSPQAQSLQSSQSLRTGQSLLISLCPQLVVPEKVDCTLLVPLQRGHSSSLPVSDVKGGTIFLLETIPDGQSSDGTRLILSSPMKDVRFCLCRTVTTGFALENNKVHGGRFANLKKLDSGFTLMADSRRPFRFQGSLSTSIDATDDDGKVLAYSGVAEADSRGIQQLKLNVGPGVDAGLMVVCYAALELLLLLAFLGVPRLDVFPWPTPPPSDAVAAAIRRLRAIGAIEDDGSNTEGSRASSATVRCTKLGYRLAALPVAPRYARMLLAAITASAELKIGLWRLACSVAFVAMAAAAMPAAEAVQSLAAQLPCGLDEAAASQRRALFASFDPNGNAILSLAEVDDGLKKLLPCPLPREVVARAFHAAKAISAPVAAFSNDYIDEKEFHYFVQYLHHYLQLWSWFCEVDTSCDQRVSIEEFRAALPQLNERLPGDLSDAAAAFNEVDADGGGMVLFDEFAHWVLCRGLALQGPGEDCLERQHATELLRQRPNLASADAERPLQRPNPGQHPHLLQLQHGRGMRAREMQAGPNLPREFRELRCQVGPAAVSKGRKRLLGRRAPARPVSGPSRNRRGQGPAQLEQKLELRSTASPSVPAISGKNLQRRRSHVEDILVRNPRRFSREADHIIGHACAIVAALSVGNLTCWESVQELDEGKTAMLENELVRAQREAVYSSLQRRLRAATGAAFWKRCRQRELLLLALAALASSAPLSVAMASNVVPMAKARSDLDFIASKDLKTVLSGPVPTYVNTLFQAILRSTRPGTKADSWQQIRELLQEDGNFIAGLQAYEPDPSDQHRIRDILYSELEVTSLTTEVMALFSPACVLLLRWCHSLGDSCGCPDPSFPLTEEHLRSAKAEAQAARDERAKAAKAISDSVSKSSKAKAKAELGAELGAETRGRLELVSLFSGEASVLEEALPTWTYKDIVDRLRPKFPDAGIISLFLNDGSEPMERYTVTLQSAGAWGSAGGQLHYSVASAEAFMEQASERLGLGAEVDGLSSQLQTALATARAALDTLTKADVVEVKSFMKPPAVCRLVLEAVALLLEHPYDDWPGLRSMMNDKTLLQTLLSLDAERVSPKTLAQLKWYIDNPELQVEWVERISKGAKSLRAWVGAVYDYAVIIARFRALQNTA</sequence>
<feature type="coiled-coil region" evidence="5">
    <location>
        <begin position="1045"/>
        <end position="1093"/>
    </location>
</feature>
<dbReference type="PROSITE" id="PS50222">
    <property type="entry name" value="EF_HAND_2"/>
    <property type="match status" value="2"/>
</dbReference>
<evidence type="ECO:0000256" key="3">
    <source>
        <dbReference type="ARBA" id="ARBA00022837"/>
    </source>
</evidence>
<keyword evidence="9" id="KW-1185">Reference proteome</keyword>
<dbReference type="Pfam" id="PF23276">
    <property type="entry name" value="TPR_24"/>
    <property type="match status" value="1"/>
</dbReference>
<dbReference type="SMART" id="SM00847">
    <property type="entry name" value="HA2"/>
    <property type="match status" value="1"/>
</dbReference>
<feature type="repeat" description="PPR" evidence="4">
    <location>
        <begin position="1453"/>
        <end position="1487"/>
    </location>
</feature>
<dbReference type="Pfam" id="PF12777">
    <property type="entry name" value="MT"/>
    <property type="match status" value="1"/>
</dbReference>